<dbReference type="PANTHER" id="PTHR15020">
    <property type="entry name" value="FLAVIN REDUCTASE-RELATED"/>
    <property type="match status" value="1"/>
</dbReference>
<evidence type="ECO:0000259" key="1">
    <source>
        <dbReference type="Pfam" id="PF13460"/>
    </source>
</evidence>
<organism evidence="2 3">
    <name type="scientific">Nocardia veterana</name>
    <dbReference type="NCBI Taxonomy" id="132249"/>
    <lineage>
        <taxon>Bacteria</taxon>
        <taxon>Bacillati</taxon>
        <taxon>Actinomycetota</taxon>
        <taxon>Actinomycetes</taxon>
        <taxon>Mycobacteriales</taxon>
        <taxon>Nocardiaceae</taxon>
        <taxon>Nocardia</taxon>
    </lineage>
</organism>
<protein>
    <submittedName>
        <fullName evidence="2">NAD(P)H-binding protein</fullName>
    </submittedName>
</protein>
<dbReference type="Gene3D" id="3.40.50.720">
    <property type="entry name" value="NAD(P)-binding Rossmann-like Domain"/>
    <property type="match status" value="1"/>
</dbReference>
<dbReference type="InterPro" id="IPR036291">
    <property type="entry name" value="NAD(P)-bd_dom_sf"/>
</dbReference>
<keyword evidence="3" id="KW-1185">Reference proteome</keyword>
<dbReference type="InterPro" id="IPR016040">
    <property type="entry name" value="NAD(P)-bd_dom"/>
</dbReference>
<dbReference type="PANTHER" id="PTHR15020:SF50">
    <property type="entry name" value="UPF0659 PROTEIN YMR090W"/>
    <property type="match status" value="1"/>
</dbReference>
<proteinExistence type="predicted"/>
<gene>
    <name evidence="2" type="ORF">HGA07_06340</name>
</gene>
<dbReference type="RefSeq" id="WP_040719250.1">
    <property type="nucleotide sequence ID" value="NZ_CAWPHS010000034.1"/>
</dbReference>
<sequence>MKVFQIGAAGGVGRRLAQQLTARGDQVTGMHRNPDQAAIVSATGATPLIGDLIHDSAEDLAQRIAGHDAVVFSAGAHGTGTDLTTAIDGAGLEKAAAAATRAGVPRFLLVSVFPDAGRDRETSAGFEHYMRVKKSADVYLSHTDLDWLIVRPGTLLDDPGAGTVSAGLAIGYGSVSRDDVAAFLAAALREPRLNRVIVELTGGPTPVSDAVAELVVATTPRRS</sequence>
<evidence type="ECO:0000313" key="2">
    <source>
        <dbReference type="EMBL" id="NKY85242.1"/>
    </source>
</evidence>
<evidence type="ECO:0000313" key="3">
    <source>
        <dbReference type="Proteomes" id="UP000523447"/>
    </source>
</evidence>
<dbReference type="Proteomes" id="UP000523447">
    <property type="component" value="Unassembled WGS sequence"/>
</dbReference>
<reference evidence="2 3" key="1">
    <citation type="submission" date="2020-04" db="EMBL/GenBank/DDBJ databases">
        <title>MicrobeNet Type strains.</title>
        <authorList>
            <person name="Nicholson A.C."/>
        </authorList>
    </citation>
    <scope>NUCLEOTIDE SEQUENCE [LARGE SCALE GENOMIC DNA]</scope>
    <source>
        <strain evidence="2 3">DSM 44445</strain>
    </source>
</reference>
<comment type="caution">
    <text evidence="2">The sequence shown here is derived from an EMBL/GenBank/DDBJ whole genome shotgun (WGS) entry which is preliminary data.</text>
</comment>
<dbReference type="SUPFAM" id="SSF51735">
    <property type="entry name" value="NAD(P)-binding Rossmann-fold domains"/>
    <property type="match status" value="1"/>
</dbReference>
<feature type="domain" description="NAD(P)-binding" evidence="1">
    <location>
        <begin position="7"/>
        <end position="191"/>
    </location>
</feature>
<accession>A0A7X6LWL6</accession>
<dbReference type="EMBL" id="JAAXPE010000004">
    <property type="protein sequence ID" value="NKY85242.1"/>
    <property type="molecule type" value="Genomic_DNA"/>
</dbReference>
<dbReference type="Pfam" id="PF13460">
    <property type="entry name" value="NAD_binding_10"/>
    <property type="match status" value="1"/>
</dbReference>
<name>A0A7X6LWL6_9NOCA</name>
<dbReference type="AlphaFoldDB" id="A0A7X6LWL6"/>